<organism evidence="2 3">
    <name type="scientific">Corynebacterium diphtheriae (strain ATCC 700971 / NCTC 13129 / Biotype gravis)</name>
    <dbReference type="NCBI Taxonomy" id="257309"/>
    <lineage>
        <taxon>Bacteria</taxon>
        <taxon>Bacillati</taxon>
        <taxon>Actinomycetota</taxon>
        <taxon>Actinomycetes</taxon>
        <taxon>Mycobacteriales</taxon>
        <taxon>Corynebacteriaceae</taxon>
        <taxon>Corynebacterium</taxon>
    </lineage>
</organism>
<feature type="region of interest" description="Disordered" evidence="1">
    <location>
        <begin position="1"/>
        <end position="50"/>
    </location>
</feature>
<keyword evidence="3" id="KW-1185">Reference proteome</keyword>
<dbReference type="KEGG" id="cdi:DIP1758"/>
<proteinExistence type="predicted"/>
<feature type="compositionally biased region" description="Low complexity" evidence="1">
    <location>
        <begin position="26"/>
        <end position="35"/>
    </location>
</feature>
<dbReference type="HOGENOM" id="CLU_165354_0_0_11"/>
<dbReference type="EMBL" id="BX248359">
    <property type="protein sequence ID" value="CAE50288.1"/>
    <property type="molecule type" value="Genomic_DNA"/>
</dbReference>
<protein>
    <submittedName>
        <fullName evidence="2">Uncharacterized protein</fullName>
    </submittedName>
</protein>
<name>Q6NFX7_CORDI</name>
<evidence type="ECO:0000313" key="2">
    <source>
        <dbReference type="EMBL" id="CAE50288.1"/>
    </source>
</evidence>
<gene>
    <name evidence="2" type="ordered locus">DIP1758</name>
</gene>
<dbReference type="AlphaFoldDB" id="Q6NFX7"/>
<dbReference type="STRING" id="257309.DIP1758"/>
<evidence type="ECO:0000313" key="3">
    <source>
        <dbReference type="Proteomes" id="UP000002198"/>
    </source>
</evidence>
<dbReference type="Proteomes" id="UP000002198">
    <property type="component" value="Chromosome"/>
</dbReference>
<reference evidence="2 3" key="1">
    <citation type="journal article" date="2003" name="Nucleic Acids Res.">
        <title>The complete genome sequence and analysis of Corynebacterium diphtheriae NCTC13129.</title>
        <authorList>
            <person name="Cerdeno-Tarraga A.M."/>
            <person name="Efstratiou A."/>
            <person name="Dover L.G."/>
            <person name="Holden M.T.G."/>
            <person name="Pallen M."/>
            <person name="Bentley S.D."/>
            <person name="Besra G.S."/>
            <person name="Churcher C."/>
            <person name="James K.D."/>
            <person name="De Zoysa A."/>
            <person name="Chillingworth T."/>
            <person name="Cronin A."/>
            <person name="Dowd L."/>
            <person name="Feltwell T."/>
            <person name="Hamlin N."/>
            <person name="Holroyd S."/>
            <person name="Jagels K."/>
            <person name="Moule S."/>
            <person name="Quail M.A."/>
            <person name="Rabbinowitsch E."/>
            <person name="Rutherford K."/>
            <person name="Thomson N.R."/>
            <person name="Unwin L."/>
            <person name="Whitehead S."/>
            <person name="Barrell B.G.Parkhill.J."/>
        </authorList>
    </citation>
    <scope>NUCLEOTIDE SEQUENCE [LARGE SCALE GENOMIC DNA]</scope>
    <source>
        <strain evidence="3">ATCC 700971 / NCTC 13129 / Biotype gravis</strain>
    </source>
</reference>
<accession>Q6NFX7</accession>
<evidence type="ECO:0000256" key="1">
    <source>
        <dbReference type="SAM" id="MobiDB-lite"/>
    </source>
</evidence>
<feature type="compositionally biased region" description="Polar residues" evidence="1">
    <location>
        <begin position="1"/>
        <end position="16"/>
    </location>
</feature>
<sequence length="114" mass="12581">MARAPTFTNASQSQPSHGCGKRPTPHRSTPPTSDTKSMHSRTGRAENPNQFKKIYPTLALVAYTLSFLDPENDWRNRMGALIEAFPAIKGLGPETMGFPSNWAELAIWRAGDHS</sequence>